<feature type="region of interest" description="Disordered" evidence="8">
    <location>
        <begin position="23"/>
        <end position="49"/>
    </location>
</feature>
<evidence type="ECO:0000256" key="3">
    <source>
        <dbReference type="ARBA" id="ARBA00022448"/>
    </source>
</evidence>
<accession>A0A8T9C607</accession>
<feature type="transmembrane region" description="Helical" evidence="7">
    <location>
        <begin position="142"/>
        <end position="166"/>
    </location>
</feature>
<keyword evidence="6 7" id="KW-0472">Membrane</keyword>
<comment type="subcellular location">
    <subcellularLocation>
        <location evidence="1 7">Membrane</location>
        <topology evidence="1 7">Multi-pass membrane protein</topology>
    </subcellularLocation>
</comment>
<keyword evidence="10" id="KW-1185">Reference proteome</keyword>
<dbReference type="EMBL" id="QGMK01000542">
    <property type="protein sequence ID" value="TVY81125.1"/>
    <property type="molecule type" value="Genomic_DNA"/>
</dbReference>
<comment type="similarity">
    <text evidence="2 7">Belongs to the ferroportin (FP) (TC 2.A.100) family. SLC40A subfamily.</text>
</comment>
<evidence type="ECO:0000256" key="4">
    <source>
        <dbReference type="ARBA" id="ARBA00022692"/>
    </source>
</evidence>
<feature type="transmembrane region" description="Helical" evidence="7">
    <location>
        <begin position="534"/>
        <end position="554"/>
    </location>
</feature>
<comment type="caution">
    <text evidence="7">Lacks conserved residue(s) required for the propagation of feature annotation.</text>
</comment>
<dbReference type="AlphaFoldDB" id="A0A8T9C607"/>
<evidence type="ECO:0000256" key="8">
    <source>
        <dbReference type="SAM" id="MobiDB-lite"/>
    </source>
</evidence>
<dbReference type="PANTHER" id="PTHR11660">
    <property type="entry name" value="SOLUTE CARRIER FAMILY 40 MEMBER"/>
    <property type="match status" value="1"/>
</dbReference>
<keyword evidence="5 7" id="KW-1133">Transmembrane helix</keyword>
<dbReference type="PANTHER" id="PTHR11660:SF57">
    <property type="entry name" value="SOLUTE CARRIER FAMILY 40 MEMBER"/>
    <property type="match status" value="1"/>
</dbReference>
<dbReference type="Proteomes" id="UP000469558">
    <property type="component" value="Unassembled WGS sequence"/>
</dbReference>
<keyword evidence="4 7" id="KW-0812">Transmembrane</keyword>
<sequence>MASNSVGRSLSISSTSSAEIDVLSSHTKRHRHAGTHPGQGSARDDDVDAPMPVLTSSEESIEVFPGTASGAIGRSKWWRVYMMHFLFMWNSRTYEYVSIFLVAFAFPKSLTATSIRGLASTISALLCSSSVGSWIDRSPLRLNTLLIAVCLNHAAIVAAYLCWLLWPSASEDPNATLGPFSDLSKGLLFGGILFLDIVHDLSTIGYRLCLERDWVPVLVGPIHTEMDHGLTQVNAVMMRIELVCKLVAPSLMPLIVKSFASQTGWIILLAVSTLVFWASGVWCVRVIAQGNVRLTLPKQIFTTLNEGRTFSVNDNFTFPQMPSKSWQRKAYGFLYRDPIMRLKHYFSFPIWPASISIALLQLTVLAYSATLITYLLSVGFSLSAVTIARASGSIFGLSGTVITPAAVAYLKKRHASKITPQGDRIDDNDKTAEAAVTRAVGFWGVGSQFLCLVVNGLAEVSPHISVTLLLFAFLSLSRIGHFVHFLMIQELGQVEIPAAQRSTFAGVEQSFKSLGELSHWIATVVWSQPEDFKWLALGSMLVTGLSSVVFGTWARKGQMGRNAISGGYEAVPLVDVNGEEDEAPP</sequence>
<feature type="transmembrane region" description="Helical" evidence="7">
    <location>
        <begin position="350"/>
        <end position="375"/>
    </location>
</feature>
<keyword evidence="7" id="KW-0406">Ion transport</keyword>
<evidence type="ECO:0000256" key="1">
    <source>
        <dbReference type="ARBA" id="ARBA00004141"/>
    </source>
</evidence>
<evidence type="ECO:0000313" key="10">
    <source>
        <dbReference type="Proteomes" id="UP000469558"/>
    </source>
</evidence>
<evidence type="ECO:0000256" key="2">
    <source>
        <dbReference type="ARBA" id="ARBA00006279"/>
    </source>
</evidence>
<dbReference type="GO" id="GO:0016020">
    <property type="term" value="C:membrane"/>
    <property type="evidence" value="ECO:0007669"/>
    <property type="project" value="UniProtKB-SubCell"/>
</dbReference>
<feature type="transmembrane region" description="Helical" evidence="7">
    <location>
        <begin position="266"/>
        <end position="288"/>
    </location>
</feature>
<dbReference type="Pfam" id="PF06963">
    <property type="entry name" value="FPN1"/>
    <property type="match status" value="2"/>
</dbReference>
<name>A0A8T9C607_9HELO</name>
<evidence type="ECO:0000256" key="5">
    <source>
        <dbReference type="ARBA" id="ARBA00022989"/>
    </source>
</evidence>
<evidence type="ECO:0000256" key="6">
    <source>
        <dbReference type="ARBA" id="ARBA00023136"/>
    </source>
</evidence>
<comment type="caution">
    <text evidence="9">The sequence shown here is derived from an EMBL/GenBank/DDBJ whole genome shotgun (WGS) entry which is preliminary data.</text>
</comment>
<reference evidence="9 10" key="1">
    <citation type="submission" date="2018-05" db="EMBL/GenBank/DDBJ databases">
        <title>Genome sequencing and assembly of the regulated plant pathogen Lachnellula willkommii and related sister species for the development of diagnostic species identification markers.</title>
        <authorList>
            <person name="Giroux E."/>
            <person name="Bilodeau G."/>
        </authorList>
    </citation>
    <scope>NUCLEOTIDE SEQUENCE [LARGE SCALE GENOMIC DNA]</scope>
    <source>
        <strain evidence="9 10">CBS 268.59</strain>
    </source>
</reference>
<comment type="function">
    <text evidence="7">May be involved in iron transport and iron homeostasis.</text>
</comment>
<feature type="transmembrane region" description="Helical" evidence="7">
    <location>
        <begin position="387"/>
        <end position="410"/>
    </location>
</feature>
<evidence type="ECO:0000256" key="7">
    <source>
        <dbReference type="RuleBase" id="RU365065"/>
    </source>
</evidence>
<dbReference type="GO" id="GO:0005381">
    <property type="term" value="F:iron ion transmembrane transporter activity"/>
    <property type="evidence" value="ECO:0007669"/>
    <property type="project" value="UniProtKB-UniRule"/>
</dbReference>
<organism evidence="9 10">
    <name type="scientific">Lachnellula suecica</name>
    <dbReference type="NCBI Taxonomy" id="602035"/>
    <lineage>
        <taxon>Eukaryota</taxon>
        <taxon>Fungi</taxon>
        <taxon>Dikarya</taxon>
        <taxon>Ascomycota</taxon>
        <taxon>Pezizomycotina</taxon>
        <taxon>Leotiomycetes</taxon>
        <taxon>Helotiales</taxon>
        <taxon>Lachnaceae</taxon>
        <taxon>Lachnellula</taxon>
    </lineage>
</organism>
<gene>
    <name evidence="9" type="primary">IREG2</name>
    <name evidence="9" type="ORF">LSUE1_G003358</name>
</gene>
<feature type="transmembrane region" description="Helical" evidence="7">
    <location>
        <begin position="466"/>
        <end position="487"/>
    </location>
</feature>
<dbReference type="OrthoDB" id="648861at2759"/>
<dbReference type="SUPFAM" id="SSF103473">
    <property type="entry name" value="MFS general substrate transporter"/>
    <property type="match status" value="1"/>
</dbReference>
<dbReference type="InterPro" id="IPR009716">
    <property type="entry name" value="Ferroportin-1"/>
</dbReference>
<evidence type="ECO:0000313" key="9">
    <source>
        <dbReference type="EMBL" id="TVY81125.1"/>
    </source>
</evidence>
<proteinExistence type="inferred from homology"/>
<dbReference type="InterPro" id="IPR036259">
    <property type="entry name" value="MFS_trans_sf"/>
</dbReference>
<protein>
    <recommendedName>
        <fullName evidence="7">Solute carrier family 40 member</fullName>
    </recommendedName>
</protein>
<keyword evidence="3 7" id="KW-0813">Transport</keyword>